<comment type="subcellular location">
    <subcellularLocation>
        <location evidence="1">Membrane</location>
        <topology evidence="1">Multi-pass membrane protein</topology>
    </subcellularLocation>
</comment>
<evidence type="ECO:0000313" key="8">
    <source>
        <dbReference type="EMBL" id="CAF1337493.1"/>
    </source>
</evidence>
<evidence type="ECO:0008006" key="11">
    <source>
        <dbReference type="Google" id="ProtNLM"/>
    </source>
</evidence>
<protein>
    <recommendedName>
        <fullName evidence="11">UDP-N-acetylglucosamine transporter-like protein</fullName>
    </recommendedName>
</protein>
<dbReference type="Proteomes" id="UP000663845">
    <property type="component" value="Unassembled WGS sequence"/>
</dbReference>
<proteinExistence type="inferred from homology"/>
<feature type="transmembrane region" description="Helical" evidence="7">
    <location>
        <begin position="300"/>
        <end position="319"/>
    </location>
</feature>
<dbReference type="AlphaFoldDB" id="A0A815GDS1"/>
<evidence type="ECO:0000256" key="5">
    <source>
        <dbReference type="ARBA" id="ARBA00022989"/>
    </source>
</evidence>
<evidence type="ECO:0000256" key="4">
    <source>
        <dbReference type="ARBA" id="ARBA00022692"/>
    </source>
</evidence>
<dbReference type="PANTHER" id="PTHR10231">
    <property type="entry name" value="NUCLEOTIDE-SUGAR TRANSMEMBRANE TRANSPORTER"/>
    <property type="match status" value="1"/>
</dbReference>
<evidence type="ECO:0000256" key="3">
    <source>
        <dbReference type="ARBA" id="ARBA00022597"/>
    </source>
</evidence>
<feature type="transmembrane region" description="Helical" evidence="7">
    <location>
        <begin position="9"/>
        <end position="29"/>
    </location>
</feature>
<evidence type="ECO:0000256" key="1">
    <source>
        <dbReference type="ARBA" id="ARBA00004141"/>
    </source>
</evidence>
<dbReference type="GO" id="GO:0000139">
    <property type="term" value="C:Golgi membrane"/>
    <property type="evidence" value="ECO:0007669"/>
    <property type="project" value="InterPro"/>
</dbReference>
<comment type="caution">
    <text evidence="8">The sequence shown here is derived from an EMBL/GenBank/DDBJ whole genome shotgun (WGS) entry which is preliminary data.</text>
</comment>
<dbReference type="InterPro" id="IPR037185">
    <property type="entry name" value="EmrE-like"/>
</dbReference>
<evidence type="ECO:0000256" key="7">
    <source>
        <dbReference type="SAM" id="Phobius"/>
    </source>
</evidence>
<keyword evidence="6 7" id="KW-0472">Membrane</keyword>
<evidence type="ECO:0000256" key="2">
    <source>
        <dbReference type="ARBA" id="ARBA00009976"/>
    </source>
</evidence>
<keyword evidence="5 7" id="KW-1133">Transmembrane helix</keyword>
<feature type="transmembrane region" description="Helical" evidence="7">
    <location>
        <begin position="41"/>
        <end position="60"/>
    </location>
</feature>
<feature type="transmembrane region" description="Helical" evidence="7">
    <location>
        <begin position="139"/>
        <end position="158"/>
    </location>
</feature>
<evidence type="ECO:0000313" key="10">
    <source>
        <dbReference type="Proteomes" id="UP000663845"/>
    </source>
</evidence>
<feature type="transmembrane region" description="Helical" evidence="7">
    <location>
        <begin position="248"/>
        <end position="267"/>
    </location>
</feature>
<dbReference type="InterPro" id="IPR007271">
    <property type="entry name" value="Nuc_sug_transpt"/>
</dbReference>
<keyword evidence="4 7" id="KW-0812">Transmembrane</keyword>
<dbReference type="EMBL" id="CAJOAZ010000756">
    <property type="protein sequence ID" value="CAF3708686.1"/>
    <property type="molecule type" value="Genomic_DNA"/>
</dbReference>
<dbReference type="Proteomes" id="UP000663844">
    <property type="component" value="Unassembled WGS sequence"/>
</dbReference>
<accession>A0A815GDS1</accession>
<keyword evidence="3" id="KW-0762">Sugar transport</keyword>
<comment type="similarity">
    <text evidence="2">Belongs to the nucleotide-sugar transporter family. SLC35A subfamily.</text>
</comment>
<feature type="transmembrane region" description="Helical" evidence="7">
    <location>
        <begin position="274"/>
        <end position="294"/>
    </location>
</feature>
<dbReference type="SUPFAM" id="SSF103481">
    <property type="entry name" value="Multidrug resistance efflux transporter EmrE"/>
    <property type="match status" value="1"/>
</dbReference>
<organism evidence="8 10">
    <name type="scientific">Adineta steineri</name>
    <dbReference type="NCBI Taxonomy" id="433720"/>
    <lineage>
        <taxon>Eukaryota</taxon>
        <taxon>Metazoa</taxon>
        <taxon>Spiralia</taxon>
        <taxon>Gnathifera</taxon>
        <taxon>Rotifera</taxon>
        <taxon>Eurotatoria</taxon>
        <taxon>Bdelloidea</taxon>
        <taxon>Adinetida</taxon>
        <taxon>Adinetidae</taxon>
        <taxon>Adineta</taxon>
    </lineage>
</organism>
<feature type="transmembrane region" description="Helical" evidence="7">
    <location>
        <begin position="178"/>
        <end position="198"/>
    </location>
</feature>
<gene>
    <name evidence="8" type="ORF">JYZ213_LOCUS34302</name>
    <name evidence="9" type="ORF">OXD698_LOCUS12802</name>
</gene>
<evidence type="ECO:0000313" key="9">
    <source>
        <dbReference type="EMBL" id="CAF3708686.1"/>
    </source>
</evidence>
<dbReference type="EMBL" id="CAJNOG010000693">
    <property type="protein sequence ID" value="CAF1337493.1"/>
    <property type="molecule type" value="Genomic_DNA"/>
</dbReference>
<reference evidence="8" key="1">
    <citation type="submission" date="2021-02" db="EMBL/GenBank/DDBJ databases">
        <authorList>
            <person name="Nowell W R."/>
        </authorList>
    </citation>
    <scope>NUCLEOTIDE SEQUENCE</scope>
</reference>
<dbReference type="GO" id="GO:0015165">
    <property type="term" value="F:pyrimidine nucleotide-sugar transmembrane transporter activity"/>
    <property type="evidence" value="ECO:0007669"/>
    <property type="project" value="InterPro"/>
</dbReference>
<sequence>MTKIYNRRWISLVVLVCQTTSLVLLLRYSRTVNSEKYVPSTAIMIAEFLKGIVCIFLVWLENDRSINRVILLINKEIYNKPYDTMKLAIPSGLYAIQNNLLFIALSYLNAATFQVTYQLKLLTTALFSVFMLRKNIEKCQWLSLFMLAFGVTLVIWPIPDELNKHLTAQNQATWLQQMMGFCAVLVSTVTSGFVGVYFEKIVNTEQTSIWVRNIQLAIFGTVFGLLIVFCFDYKAIMDKGFFQGYTTIVWIVIFFQAIGGLVVGTVIKYADRNIRIFATFLSILFLSVISYFVLHDLTPTLFFYIGTMYVLTATFLYAWGKPIVTLWTTNQVRI</sequence>
<feature type="transmembrane region" description="Helical" evidence="7">
    <location>
        <begin position="210"/>
        <end position="236"/>
    </location>
</feature>
<dbReference type="Pfam" id="PF04142">
    <property type="entry name" value="Nuc_sug_transp"/>
    <property type="match status" value="1"/>
</dbReference>
<name>A0A815GDS1_9BILA</name>
<keyword evidence="3" id="KW-0813">Transport</keyword>
<evidence type="ECO:0000256" key="6">
    <source>
        <dbReference type="ARBA" id="ARBA00023136"/>
    </source>
</evidence>
<dbReference type="PIRSF" id="PIRSF005799">
    <property type="entry name" value="UDP-gal_transpt"/>
    <property type="match status" value="1"/>
</dbReference>
<dbReference type="NCBIfam" id="TIGR00803">
    <property type="entry name" value="nst"/>
    <property type="match status" value="1"/>
</dbReference>